<sequence length="93" mass="10280">MTCEVAISCEVHRLCGSNCLRYIDHDDCPSYLGGLNSFCTALSVRIRLEFCSRVPDEGKSSPKSAIEVRLTDDTAPNGKRNESIRVDQIISKS</sequence>
<comment type="caution">
    <text evidence="2">The sequence shown here is derived from an EMBL/GenBank/DDBJ whole genome shotgun (WGS) entry which is preliminary data.</text>
</comment>
<dbReference type="AlphaFoldDB" id="A0AAV8XXI9"/>
<dbReference type="Proteomes" id="UP001162162">
    <property type="component" value="Unassembled WGS sequence"/>
</dbReference>
<evidence type="ECO:0000256" key="1">
    <source>
        <dbReference type="SAM" id="MobiDB-lite"/>
    </source>
</evidence>
<dbReference type="EMBL" id="JAPWTK010000290">
    <property type="protein sequence ID" value="KAJ8943429.1"/>
    <property type="molecule type" value="Genomic_DNA"/>
</dbReference>
<evidence type="ECO:0000313" key="2">
    <source>
        <dbReference type="EMBL" id="KAJ8943429.1"/>
    </source>
</evidence>
<proteinExistence type="predicted"/>
<evidence type="ECO:0000313" key="3">
    <source>
        <dbReference type="Proteomes" id="UP001162162"/>
    </source>
</evidence>
<protein>
    <submittedName>
        <fullName evidence="2">Uncharacterized protein</fullName>
    </submittedName>
</protein>
<keyword evidence="3" id="KW-1185">Reference proteome</keyword>
<feature type="region of interest" description="Disordered" evidence="1">
    <location>
        <begin position="55"/>
        <end position="83"/>
    </location>
</feature>
<reference evidence="2" key="1">
    <citation type="journal article" date="2023" name="Insect Mol. Biol.">
        <title>Genome sequencing provides insights into the evolution of gene families encoding plant cell wall-degrading enzymes in longhorned beetles.</title>
        <authorList>
            <person name="Shin N.R."/>
            <person name="Okamura Y."/>
            <person name="Kirsch R."/>
            <person name="Pauchet Y."/>
        </authorList>
    </citation>
    <scope>NUCLEOTIDE SEQUENCE</scope>
    <source>
        <strain evidence="2">AMC_N1</strain>
    </source>
</reference>
<name>A0AAV8XXI9_9CUCU</name>
<organism evidence="2 3">
    <name type="scientific">Aromia moschata</name>
    <dbReference type="NCBI Taxonomy" id="1265417"/>
    <lineage>
        <taxon>Eukaryota</taxon>
        <taxon>Metazoa</taxon>
        <taxon>Ecdysozoa</taxon>
        <taxon>Arthropoda</taxon>
        <taxon>Hexapoda</taxon>
        <taxon>Insecta</taxon>
        <taxon>Pterygota</taxon>
        <taxon>Neoptera</taxon>
        <taxon>Endopterygota</taxon>
        <taxon>Coleoptera</taxon>
        <taxon>Polyphaga</taxon>
        <taxon>Cucujiformia</taxon>
        <taxon>Chrysomeloidea</taxon>
        <taxon>Cerambycidae</taxon>
        <taxon>Cerambycinae</taxon>
        <taxon>Callichromatini</taxon>
        <taxon>Aromia</taxon>
    </lineage>
</organism>
<gene>
    <name evidence="2" type="ORF">NQ318_020680</name>
</gene>
<accession>A0AAV8XXI9</accession>